<dbReference type="AlphaFoldDB" id="A0A399RFR5"/>
<dbReference type="Gene3D" id="3.40.50.2300">
    <property type="match status" value="1"/>
</dbReference>
<dbReference type="PANTHER" id="PTHR44520">
    <property type="entry name" value="RESPONSE REGULATOR RCP1-RELATED"/>
    <property type="match status" value="1"/>
</dbReference>
<feature type="domain" description="Response regulatory" evidence="2">
    <location>
        <begin position="34"/>
        <end position="153"/>
    </location>
</feature>
<accession>A0A399RFR5</accession>
<evidence type="ECO:0000256" key="1">
    <source>
        <dbReference type="PROSITE-ProRule" id="PRU00169"/>
    </source>
</evidence>
<dbReference type="SMART" id="SM00448">
    <property type="entry name" value="REC"/>
    <property type="match status" value="1"/>
</dbReference>
<dbReference type="Proteomes" id="UP000265845">
    <property type="component" value="Unassembled WGS sequence"/>
</dbReference>
<evidence type="ECO:0000313" key="4">
    <source>
        <dbReference type="Proteomes" id="UP000265845"/>
    </source>
</evidence>
<name>A0A399RFR5_9PROT</name>
<dbReference type="Pfam" id="PF00072">
    <property type="entry name" value="Response_reg"/>
    <property type="match status" value="1"/>
</dbReference>
<dbReference type="EMBL" id="QWGA01000007">
    <property type="protein sequence ID" value="RIJ28652.1"/>
    <property type="molecule type" value="Genomic_DNA"/>
</dbReference>
<evidence type="ECO:0000259" key="2">
    <source>
        <dbReference type="PROSITE" id="PS50110"/>
    </source>
</evidence>
<dbReference type="CDD" id="cd17557">
    <property type="entry name" value="REC_Rcp-like"/>
    <property type="match status" value="1"/>
</dbReference>
<evidence type="ECO:0000313" key="3">
    <source>
        <dbReference type="EMBL" id="RIJ28652.1"/>
    </source>
</evidence>
<protein>
    <submittedName>
        <fullName evidence="3">Response regulator</fullName>
    </submittedName>
</protein>
<dbReference type="PROSITE" id="PS50110">
    <property type="entry name" value="RESPONSE_REGULATORY"/>
    <property type="match status" value="1"/>
</dbReference>
<comment type="caution">
    <text evidence="3">The sequence shown here is derived from an EMBL/GenBank/DDBJ whole genome shotgun (WGS) entry which is preliminary data.</text>
</comment>
<sequence length="166" mass="18519">MAATFLLIPPTNRAQDSSWSFPFQEYWDMARELNVLVVDDDPIDQRLISSALRKCSDTINIRIADGGVEALDSFSREGVPDLVVTDIKMPGIDGHQLVDLIRGTPKYCCVPVVAYSTSMDEQDIRSAYMEGANAYIVKPSSQANYIEVGRAIIDFWTKTAELPRLN</sequence>
<proteinExistence type="predicted"/>
<reference evidence="3 4" key="1">
    <citation type="submission" date="2018-08" db="EMBL/GenBank/DDBJ databases">
        <title>Henriciella mobilis sp. nov., isolated from seawater.</title>
        <authorList>
            <person name="Cheng H."/>
            <person name="Wu Y.-H."/>
            <person name="Xu X.-W."/>
            <person name="Guo L.-L."/>
        </authorList>
    </citation>
    <scope>NUCLEOTIDE SEQUENCE [LARGE SCALE GENOMIC DNA]</scope>
    <source>
        <strain evidence="3 4">CCUG67844</strain>
    </source>
</reference>
<dbReference type="InterPro" id="IPR011006">
    <property type="entry name" value="CheY-like_superfamily"/>
</dbReference>
<dbReference type="InterPro" id="IPR001789">
    <property type="entry name" value="Sig_transdc_resp-reg_receiver"/>
</dbReference>
<dbReference type="GO" id="GO:0000160">
    <property type="term" value="P:phosphorelay signal transduction system"/>
    <property type="evidence" value="ECO:0007669"/>
    <property type="project" value="InterPro"/>
</dbReference>
<dbReference type="OrthoDB" id="9793549at2"/>
<gene>
    <name evidence="3" type="ORF">D1222_09715</name>
</gene>
<keyword evidence="1" id="KW-0597">Phosphoprotein</keyword>
<dbReference type="InterPro" id="IPR052893">
    <property type="entry name" value="TCS_response_regulator"/>
</dbReference>
<dbReference type="SUPFAM" id="SSF52172">
    <property type="entry name" value="CheY-like"/>
    <property type="match status" value="1"/>
</dbReference>
<keyword evidence="4" id="KW-1185">Reference proteome</keyword>
<dbReference type="PANTHER" id="PTHR44520:SF2">
    <property type="entry name" value="RESPONSE REGULATOR RCP1"/>
    <property type="match status" value="1"/>
</dbReference>
<organism evidence="3 4">
    <name type="scientific">Henriciella algicola</name>
    <dbReference type="NCBI Taxonomy" id="1608422"/>
    <lineage>
        <taxon>Bacteria</taxon>
        <taxon>Pseudomonadati</taxon>
        <taxon>Pseudomonadota</taxon>
        <taxon>Alphaproteobacteria</taxon>
        <taxon>Hyphomonadales</taxon>
        <taxon>Hyphomonadaceae</taxon>
        <taxon>Henriciella</taxon>
    </lineage>
</organism>
<feature type="modified residue" description="4-aspartylphosphate" evidence="1">
    <location>
        <position position="86"/>
    </location>
</feature>